<gene>
    <name evidence="1" type="ORF">VNO77_39141</name>
</gene>
<dbReference type="EMBL" id="JAYMYQ010000009">
    <property type="protein sequence ID" value="KAK7313934.1"/>
    <property type="molecule type" value="Genomic_DNA"/>
</dbReference>
<dbReference type="Proteomes" id="UP001367508">
    <property type="component" value="Unassembled WGS sequence"/>
</dbReference>
<accession>A0AAN9KBQ0</accession>
<protein>
    <submittedName>
        <fullName evidence="1">Uncharacterized protein</fullName>
    </submittedName>
</protein>
<reference evidence="1 2" key="1">
    <citation type="submission" date="2024-01" db="EMBL/GenBank/DDBJ databases">
        <title>The genomes of 5 underutilized Papilionoideae crops provide insights into root nodulation and disease resistanc.</title>
        <authorList>
            <person name="Jiang F."/>
        </authorList>
    </citation>
    <scope>NUCLEOTIDE SEQUENCE [LARGE SCALE GENOMIC DNA]</scope>
    <source>
        <strain evidence="1">LVBAO_FW01</strain>
        <tissue evidence="1">Leaves</tissue>
    </source>
</reference>
<sequence>MVAEVAGNMLSQLSYPTFMIYLLLTPSTSKLEDPKDPCTQYVRCVVLQTTTTTAIKPLVFTFVTILTATPKRTREIPNFNQIEFHVELLFVPAMDKFVIEWEDGVHMPRQGHELNSRLKTRKFSPIPEVHYIEKYVQDADLKSVDAKILPPLPEFHTAQLNRRLGVQERFPPPVLKDLLLESKVFYLHKERDLDHGFGRRFYDGAKEVQIYLLCNCLNCYQPFQGLQGYGLNGSLNASNLSGAVVSYGFAQVLMTVVISQMLRRVVTLVQDEVLHQLRLLEHIWIPMHEKLARVLRAQFILLKALCCDSHNSSTPYQSQTTPYLQVSFTVKYSVDPCPLVFMPVFASESGYGYVGPIRRIRHKVVQNFLQDQLFHL</sequence>
<dbReference type="AlphaFoldDB" id="A0AAN9KBQ0"/>
<evidence type="ECO:0000313" key="2">
    <source>
        <dbReference type="Proteomes" id="UP001367508"/>
    </source>
</evidence>
<organism evidence="1 2">
    <name type="scientific">Canavalia gladiata</name>
    <name type="common">Sword bean</name>
    <name type="synonym">Dolichos gladiatus</name>
    <dbReference type="NCBI Taxonomy" id="3824"/>
    <lineage>
        <taxon>Eukaryota</taxon>
        <taxon>Viridiplantae</taxon>
        <taxon>Streptophyta</taxon>
        <taxon>Embryophyta</taxon>
        <taxon>Tracheophyta</taxon>
        <taxon>Spermatophyta</taxon>
        <taxon>Magnoliopsida</taxon>
        <taxon>eudicotyledons</taxon>
        <taxon>Gunneridae</taxon>
        <taxon>Pentapetalae</taxon>
        <taxon>rosids</taxon>
        <taxon>fabids</taxon>
        <taxon>Fabales</taxon>
        <taxon>Fabaceae</taxon>
        <taxon>Papilionoideae</taxon>
        <taxon>50 kb inversion clade</taxon>
        <taxon>NPAAA clade</taxon>
        <taxon>indigoferoid/millettioid clade</taxon>
        <taxon>Phaseoleae</taxon>
        <taxon>Canavalia</taxon>
    </lineage>
</organism>
<evidence type="ECO:0000313" key="1">
    <source>
        <dbReference type="EMBL" id="KAK7313934.1"/>
    </source>
</evidence>
<comment type="caution">
    <text evidence="1">The sequence shown here is derived from an EMBL/GenBank/DDBJ whole genome shotgun (WGS) entry which is preliminary data.</text>
</comment>
<keyword evidence="2" id="KW-1185">Reference proteome</keyword>
<name>A0AAN9KBQ0_CANGL</name>
<proteinExistence type="predicted"/>